<proteinExistence type="predicted"/>
<sequence length="448" mass="51016">MIQKYLTKGKHKKVLEEYKDKLEPLADILCEKPKLEYIKVYNLHGGILSKALFDELKKLKKSIHLSYYGVMRRKLDAEFDRFVPESDTKKTATATSQAEHSISFVVSETTSEPEETFQQGIMLPSEEGALEFLSTTGRLKKQSDSSLVVPLQEKLYTEKAAITKSDRPKYLNIQRNEKVKALKTEVGEKRYKEIKKKITESYISENPLDKSYFMGKIVHYLDKSEYIYIREECQDKLESLASVFCGKTCFTREVINKVFGEILSGKKINTLKEIRKKIRDGYRRNMANVIKAQLSSYEVESNSKKSRPSTAMTSETDDVLSNKEMKILKKSSSLPCSLSSETTQKFESSEEILVQQEEELTVLEEGDVSQKNVEKAEATSLFELTSESLEGFPDEIPLKGVSQIIQETEEAGQEDLLNDITALISEEEEKEKLFATLRQDIGETGSSL</sequence>
<evidence type="ECO:0000313" key="2">
    <source>
        <dbReference type="Proteomes" id="UP001163255"/>
    </source>
</evidence>
<protein>
    <submittedName>
        <fullName evidence="1">Uncharacterized protein</fullName>
    </submittedName>
</protein>
<organism evidence="1 2">
    <name type="scientific">Endozoicomonas euniceicola</name>
    <dbReference type="NCBI Taxonomy" id="1234143"/>
    <lineage>
        <taxon>Bacteria</taxon>
        <taxon>Pseudomonadati</taxon>
        <taxon>Pseudomonadota</taxon>
        <taxon>Gammaproteobacteria</taxon>
        <taxon>Oceanospirillales</taxon>
        <taxon>Endozoicomonadaceae</taxon>
        <taxon>Endozoicomonas</taxon>
    </lineage>
</organism>
<name>A0ABY6H201_9GAMM</name>
<gene>
    <name evidence="1" type="ORF">NX720_10460</name>
</gene>
<evidence type="ECO:0000313" key="1">
    <source>
        <dbReference type="EMBL" id="UYM18301.1"/>
    </source>
</evidence>
<dbReference type="RefSeq" id="WP_262601054.1">
    <property type="nucleotide sequence ID" value="NZ_CP103300.1"/>
</dbReference>
<reference evidence="1" key="1">
    <citation type="submission" date="2022-10" db="EMBL/GenBank/DDBJ databases">
        <title>Completed Genome Sequence of two octocoral isolated bacterium, Endozoicomonas euniceicola EF212T and Endozoicomonas gorgoniicola PS125T.</title>
        <authorList>
            <person name="Chiou Y.-J."/>
            <person name="Chen Y.-H."/>
        </authorList>
    </citation>
    <scope>NUCLEOTIDE SEQUENCE</scope>
    <source>
        <strain evidence="1">EF212</strain>
    </source>
</reference>
<dbReference type="EMBL" id="CP103300">
    <property type="protein sequence ID" value="UYM18301.1"/>
    <property type="molecule type" value="Genomic_DNA"/>
</dbReference>
<keyword evidence="2" id="KW-1185">Reference proteome</keyword>
<dbReference type="Proteomes" id="UP001163255">
    <property type="component" value="Chromosome"/>
</dbReference>
<accession>A0ABY6H201</accession>